<reference evidence="5 6" key="1">
    <citation type="submission" date="2024-01" db="EMBL/GenBank/DDBJ databases">
        <authorList>
            <person name="Kunselman E."/>
        </authorList>
    </citation>
    <scope>NUCLEOTIDE SEQUENCE [LARGE SCALE GENOMIC DNA]</scope>
    <source>
        <strain evidence="5">2 abalone samples</strain>
    </source>
</reference>
<gene>
    <name evidence="3 5" type="primary">gcvH</name>
    <name evidence="5" type="ORF">CAXC1_70051</name>
</gene>
<organism evidence="5 6">
    <name type="scientific">Candidatus Xenohaliotis californiensis</name>
    <dbReference type="NCBI Taxonomy" id="84677"/>
    <lineage>
        <taxon>Bacteria</taxon>
        <taxon>Pseudomonadati</taxon>
        <taxon>Pseudomonadota</taxon>
        <taxon>Alphaproteobacteria</taxon>
        <taxon>Rickettsiales</taxon>
        <taxon>Anaplasmataceae</taxon>
        <taxon>Candidatus Xenohaliotis</taxon>
    </lineage>
</organism>
<accession>A0ABM9N9B6</accession>
<dbReference type="Pfam" id="PF01597">
    <property type="entry name" value="GCV_H"/>
    <property type="match status" value="1"/>
</dbReference>
<feature type="modified residue" description="N6-lipoyllysine" evidence="3">
    <location>
        <position position="64"/>
    </location>
</feature>
<dbReference type="NCBIfam" id="TIGR00527">
    <property type="entry name" value="gcvH"/>
    <property type="match status" value="1"/>
</dbReference>
<dbReference type="PANTHER" id="PTHR11715:SF3">
    <property type="entry name" value="GLYCINE CLEAVAGE SYSTEM H PROTEIN-RELATED"/>
    <property type="match status" value="1"/>
</dbReference>
<protein>
    <recommendedName>
        <fullName evidence="3">Glycine cleavage system H protein</fullName>
    </recommendedName>
</protein>
<comment type="cofactor">
    <cofactor evidence="3">
        <name>(R)-lipoate</name>
        <dbReference type="ChEBI" id="CHEBI:83088"/>
    </cofactor>
    <text evidence="3">Binds 1 lipoyl cofactor covalently.</text>
</comment>
<evidence type="ECO:0000313" key="5">
    <source>
        <dbReference type="EMBL" id="CAK8163525.1"/>
    </source>
</evidence>
<keyword evidence="6" id="KW-1185">Reference proteome</keyword>
<dbReference type="Gene3D" id="2.40.50.100">
    <property type="match status" value="1"/>
</dbReference>
<evidence type="ECO:0000256" key="1">
    <source>
        <dbReference type="ARBA" id="ARBA00009249"/>
    </source>
</evidence>
<dbReference type="PROSITE" id="PS50968">
    <property type="entry name" value="BIOTINYL_LIPOYL"/>
    <property type="match status" value="1"/>
</dbReference>
<dbReference type="EMBL" id="CAWVOK010000033">
    <property type="protein sequence ID" value="CAK8163525.1"/>
    <property type="molecule type" value="Genomic_DNA"/>
</dbReference>
<dbReference type="HAMAP" id="MF_00272">
    <property type="entry name" value="GcvH"/>
    <property type="match status" value="1"/>
</dbReference>
<comment type="similarity">
    <text evidence="1 3">Belongs to the GcvH family.</text>
</comment>
<dbReference type="NCBIfam" id="NF002270">
    <property type="entry name" value="PRK01202.1"/>
    <property type="match status" value="1"/>
</dbReference>
<proteinExistence type="inferred from homology"/>
<dbReference type="InterPro" id="IPR017453">
    <property type="entry name" value="GCV_H_sub"/>
</dbReference>
<evidence type="ECO:0000256" key="2">
    <source>
        <dbReference type="ARBA" id="ARBA00022823"/>
    </source>
</evidence>
<feature type="domain" description="Lipoyl-binding" evidence="4">
    <location>
        <begin position="23"/>
        <end position="105"/>
    </location>
</feature>
<keyword evidence="2 3" id="KW-0450">Lipoyl</keyword>
<dbReference type="RefSeq" id="WP_338364812.1">
    <property type="nucleotide sequence ID" value="NZ_CAWVOK010000033.1"/>
</dbReference>
<dbReference type="CDD" id="cd06848">
    <property type="entry name" value="GCS_H"/>
    <property type="match status" value="1"/>
</dbReference>
<comment type="function">
    <text evidence="3">The glycine cleavage system catalyzes the degradation of glycine. The H protein shuttles the methylamine group of glycine from the P protein to the T protein.</text>
</comment>
<name>A0ABM9N9B6_9RICK</name>
<sequence>MFKINADLKYTPTHEWVRKEKDYIVVGITDCAQHLLGDIVYIDMDNASNILEKDKEVVVVESVKAASSVYSPVNGMLVVFNTILNDSPELINTDPYGNGWIFKAKVDNITLAWENLLSSNDYQKLANKE</sequence>
<dbReference type="InterPro" id="IPR002930">
    <property type="entry name" value="GCV_H"/>
</dbReference>
<comment type="caution">
    <text evidence="5">The sequence shown here is derived from an EMBL/GenBank/DDBJ whole genome shotgun (WGS) entry which is preliminary data.</text>
</comment>
<evidence type="ECO:0000259" key="4">
    <source>
        <dbReference type="PROSITE" id="PS50968"/>
    </source>
</evidence>
<comment type="subunit">
    <text evidence="3">The glycine cleavage system is composed of four proteins: P, T, L and H.</text>
</comment>
<evidence type="ECO:0000313" key="6">
    <source>
        <dbReference type="Proteomes" id="UP001314181"/>
    </source>
</evidence>
<dbReference type="Proteomes" id="UP001314181">
    <property type="component" value="Unassembled WGS sequence"/>
</dbReference>
<dbReference type="InterPro" id="IPR011053">
    <property type="entry name" value="Single_hybrid_motif"/>
</dbReference>
<evidence type="ECO:0000256" key="3">
    <source>
        <dbReference type="HAMAP-Rule" id="MF_00272"/>
    </source>
</evidence>
<dbReference type="SUPFAM" id="SSF51230">
    <property type="entry name" value="Single hybrid motif"/>
    <property type="match status" value="1"/>
</dbReference>
<dbReference type="PANTHER" id="PTHR11715">
    <property type="entry name" value="GLYCINE CLEAVAGE SYSTEM H PROTEIN"/>
    <property type="match status" value="1"/>
</dbReference>
<dbReference type="InterPro" id="IPR000089">
    <property type="entry name" value="Biotin_lipoyl"/>
</dbReference>
<dbReference type="InterPro" id="IPR033753">
    <property type="entry name" value="GCV_H/Fam206"/>
</dbReference>